<dbReference type="InterPro" id="IPR036514">
    <property type="entry name" value="SGNH_hydro_sf"/>
</dbReference>
<dbReference type="EMBL" id="CP036347">
    <property type="protein sequence ID" value="QDU03296.1"/>
    <property type="molecule type" value="Genomic_DNA"/>
</dbReference>
<dbReference type="InterPro" id="IPR013830">
    <property type="entry name" value="SGNH_hydro"/>
</dbReference>
<feature type="domain" description="SGNH hydrolase-type esterase" evidence="2">
    <location>
        <begin position="119"/>
        <end position="268"/>
    </location>
</feature>
<dbReference type="RefSeq" id="WP_145041017.1">
    <property type="nucleotide sequence ID" value="NZ_CP036347.1"/>
</dbReference>
<keyword evidence="3" id="KW-0378">Hydrolase</keyword>
<organism evidence="3 4">
    <name type="scientific">Gimesia chilikensis</name>
    <dbReference type="NCBI Taxonomy" id="2605989"/>
    <lineage>
        <taxon>Bacteria</taxon>
        <taxon>Pseudomonadati</taxon>
        <taxon>Planctomycetota</taxon>
        <taxon>Planctomycetia</taxon>
        <taxon>Planctomycetales</taxon>
        <taxon>Planctomycetaceae</taxon>
        <taxon>Gimesia</taxon>
    </lineage>
</organism>
<dbReference type="EC" id="3.1.2.-" evidence="3"/>
<dbReference type="GO" id="GO:0016788">
    <property type="term" value="F:hydrolase activity, acting on ester bonds"/>
    <property type="evidence" value="ECO:0007669"/>
    <property type="project" value="UniProtKB-ARBA"/>
</dbReference>
<evidence type="ECO:0000313" key="4">
    <source>
        <dbReference type="Proteomes" id="UP000320722"/>
    </source>
</evidence>
<feature type="transmembrane region" description="Helical" evidence="1">
    <location>
        <begin position="6"/>
        <end position="27"/>
    </location>
</feature>
<accession>A0A517WDG5</accession>
<evidence type="ECO:0000313" key="3">
    <source>
        <dbReference type="EMBL" id="QDU03296.1"/>
    </source>
</evidence>
<keyword evidence="1" id="KW-0812">Transmembrane</keyword>
<dbReference type="Proteomes" id="UP000320722">
    <property type="component" value="Chromosome"/>
</dbReference>
<feature type="transmembrane region" description="Helical" evidence="1">
    <location>
        <begin position="59"/>
        <end position="75"/>
    </location>
</feature>
<dbReference type="AlphaFoldDB" id="A0A517WDG5"/>
<dbReference type="Gene3D" id="3.40.50.1110">
    <property type="entry name" value="SGNH hydrolase"/>
    <property type="match status" value="1"/>
</dbReference>
<feature type="transmembrane region" description="Helical" evidence="1">
    <location>
        <begin position="87"/>
        <end position="106"/>
    </location>
</feature>
<sequence length="286" mass="30678">MNPVVYHIASGQAFFTGCTLIILAALLSLSQSKLARRGMGLAFLLGVIAVVVSSTPLPWWLYGVLGIVTLIWLLVQFRKSKQRGLSYAVIVVWLAAVGWELPFHLLPHVGPVEDQSLTVIGDSVTAGLGDPKTTTWPVLLKHEHGLTVQDLSRVGATVASAKKQVAENGIESHLVLLEIGGNDILGSTTPAEFETGLEQLLAELAVPGCQLVMLELPLPPFYNSFGLIQRKLARKYGVKLVPKRVFLSVLVGGGATLDSIHLSQAGHQQMANVVWEIVGPAYPPSS</sequence>
<reference evidence="3 4" key="1">
    <citation type="submission" date="2019-02" db="EMBL/GenBank/DDBJ databases">
        <title>Deep-cultivation of Planctomycetes and their phenomic and genomic characterization uncovers novel biology.</title>
        <authorList>
            <person name="Wiegand S."/>
            <person name="Jogler M."/>
            <person name="Boedeker C."/>
            <person name="Pinto D."/>
            <person name="Vollmers J."/>
            <person name="Rivas-Marin E."/>
            <person name="Kohn T."/>
            <person name="Peeters S.H."/>
            <person name="Heuer A."/>
            <person name="Rast P."/>
            <person name="Oberbeckmann S."/>
            <person name="Bunk B."/>
            <person name="Jeske O."/>
            <person name="Meyerdierks A."/>
            <person name="Storesund J.E."/>
            <person name="Kallscheuer N."/>
            <person name="Luecker S."/>
            <person name="Lage O.M."/>
            <person name="Pohl T."/>
            <person name="Merkel B.J."/>
            <person name="Hornburger P."/>
            <person name="Mueller R.-W."/>
            <person name="Bruemmer F."/>
            <person name="Labrenz M."/>
            <person name="Spormann A.M."/>
            <person name="Op den Camp H."/>
            <person name="Overmann J."/>
            <person name="Amann R."/>
            <person name="Jetten M.S.M."/>
            <person name="Mascher T."/>
            <person name="Medema M.H."/>
            <person name="Devos D.P."/>
            <person name="Kaster A.-K."/>
            <person name="Ovreas L."/>
            <person name="Rohde M."/>
            <person name="Galperin M.Y."/>
            <person name="Jogler C."/>
        </authorList>
    </citation>
    <scope>NUCLEOTIDE SEQUENCE [LARGE SCALE GENOMIC DNA]</scope>
    <source>
        <strain evidence="3 4">V6</strain>
    </source>
</reference>
<feature type="transmembrane region" description="Helical" evidence="1">
    <location>
        <begin position="34"/>
        <end position="53"/>
    </location>
</feature>
<protein>
    <submittedName>
        <fullName evidence="3">Acyl-CoA thioesterase I</fullName>
        <ecNumber evidence="3">3.1.2.-</ecNumber>
    </submittedName>
</protein>
<keyword evidence="1" id="KW-0472">Membrane</keyword>
<proteinExistence type="predicted"/>
<gene>
    <name evidence="3" type="primary">tesA</name>
    <name evidence="3" type="ORF">V6x_30080</name>
</gene>
<dbReference type="Pfam" id="PF13472">
    <property type="entry name" value="Lipase_GDSL_2"/>
    <property type="match status" value="1"/>
</dbReference>
<dbReference type="SUPFAM" id="SSF52266">
    <property type="entry name" value="SGNH hydrolase"/>
    <property type="match status" value="1"/>
</dbReference>
<evidence type="ECO:0000256" key="1">
    <source>
        <dbReference type="SAM" id="Phobius"/>
    </source>
</evidence>
<keyword evidence="1" id="KW-1133">Transmembrane helix</keyword>
<evidence type="ECO:0000259" key="2">
    <source>
        <dbReference type="Pfam" id="PF13472"/>
    </source>
</evidence>
<name>A0A517WDG5_9PLAN</name>